<sequence length="206" mass="22515">SLDEVGNSRTDNRYLHRVGAVLRDRRRDTGLSEGVFALVRQGRGFPGLLLPGGVVAVVDVVLCFGEGEPHAVVQLLALRQRPLRPGVRAVLGQQVLDVGDRVVGVDDACESCHLGQAPGVRAGAVVVLAQLRHAEVVVHAPVAAGRRLARRHHRCVGDPARQREDGGERCSREKTSRRWLHASCCFCFERKRLIKFVDASCLLGRN</sequence>
<organism evidence="1 2">
    <name type="scientific">Triticum urartu</name>
    <name type="common">Red wild einkorn</name>
    <name type="synonym">Crithodium urartu</name>
    <dbReference type="NCBI Taxonomy" id="4572"/>
    <lineage>
        <taxon>Eukaryota</taxon>
        <taxon>Viridiplantae</taxon>
        <taxon>Streptophyta</taxon>
        <taxon>Embryophyta</taxon>
        <taxon>Tracheophyta</taxon>
        <taxon>Spermatophyta</taxon>
        <taxon>Magnoliopsida</taxon>
        <taxon>Liliopsida</taxon>
        <taxon>Poales</taxon>
        <taxon>Poaceae</taxon>
        <taxon>BOP clade</taxon>
        <taxon>Pooideae</taxon>
        <taxon>Triticodae</taxon>
        <taxon>Triticeae</taxon>
        <taxon>Triticinae</taxon>
        <taxon>Triticum</taxon>
    </lineage>
</organism>
<proteinExistence type="predicted"/>
<reference evidence="1" key="3">
    <citation type="submission" date="2022-06" db="UniProtKB">
        <authorList>
            <consortium name="EnsemblPlants"/>
        </authorList>
    </citation>
    <scope>IDENTIFICATION</scope>
</reference>
<reference evidence="2" key="1">
    <citation type="journal article" date="2013" name="Nature">
        <title>Draft genome of the wheat A-genome progenitor Triticum urartu.</title>
        <authorList>
            <person name="Ling H.Q."/>
            <person name="Zhao S."/>
            <person name="Liu D."/>
            <person name="Wang J."/>
            <person name="Sun H."/>
            <person name="Zhang C."/>
            <person name="Fan H."/>
            <person name="Li D."/>
            <person name="Dong L."/>
            <person name="Tao Y."/>
            <person name="Gao C."/>
            <person name="Wu H."/>
            <person name="Li Y."/>
            <person name="Cui Y."/>
            <person name="Guo X."/>
            <person name="Zheng S."/>
            <person name="Wang B."/>
            <person name="Yu K."/>
            <person name="Liang Q."/>
            <person name="Yang W."/>
            <person name="Lou X."/>
            <person name="Chen J."/>
            <person name="Feng M."/>
            <person name="Jian J."/>
            <person name="Zhang X."/>
            <person name="Luo G."/>
            <person name="Jiang Y."/>
            <person name="Liu J."/>
            <person name="Wang Z."/>
            <person name="Sha Y."/>
            <person name="Zhang B."/>
            <person name="Wu H."/>
            <person name="Tang D."/>
            <person name="Shen Q."/>
            <person name="Xue P."/>
            <person name="Zou S."/>
            <person name="Wang X."/>
            <person name="Liu X."/>
            <person name="Wang F."/>
            <person name="Yang Y."/>
            <person name="An X."/>
            <person name="Dong Z."/>
            <person name="Zhang K."/>
            <person name="Zhang X."/>
            <person name="Luo M.C."/>
            <person name="Dvorak J."/>
            <person name="Tong Y."/>
            <person name="Wang J."/>
            <person name="Yang H."/>
            <person name="Li Z."/>
            <person name="Wang D."/>
            <person name="Zhang A."/>
            <person name="Wang J."/>
        </authorList>
    </citation>
    <scope>NUCLEOTIDE SEQUENCE</scope>
    <source>
        <strain evidence="2">cv. G1812</strain>
    </source>
</reference>
<evidence type="ECO:0000313" key="2">
    <source>
        <dbReference type="Proteomes" id="UP000015106"/>
    </source>
</evidence>
<evidence type="ECO:0000313" key="1">
    <source>
        <dbReference type="EnsemblPlants" id="TuG1812G0600003096.01.T01.cds342751"/>
    </source>
</evidence>
<protein>
    <submittedName>
        <fullName evidence="1">Uncharacterized protein</fullName>
    </submittedName>
</protein>
<dbReference type="EnsemblPlants" id="TuG1812G0600003096.01.T01">
    <property type="protein sequence ID" value="TuG1812G0600003096.01.T01.cds342751"/>
    <property type="gene ID" value="TuG1812G0600003096.01"/>
</dbReference>
<keyword evidence="2" id="KW-1185">Reference proteome</keyword>
<dbReference type="AlphaFoldDB" id="A0A8R7QR08"/>
<name>A0A8R7QR08_TRIUA</name>
<accession>A0A8R7QR08</accession>
<dbReference type="Gramene" id="TuG1812G0600003096.01.T01">
    <property type="protein sequence ID" value="TuG1812G0600003096.01.T01.cds342751"/>
    <property type="gene ID" value="TuG1812G0600003096.01"/>
</dbReference>
<reference evidence="1" key="2">
    <citation type="submission" date="2018-03" db="EMBL/GenBank/DDBJ databases">
        <title>The Triticum urartu genome reveals the dynamic nature of wheat genome evolution.</title>
        <authorList>
            <person name="Ling H."/>
            <person name="Ma B."/>
            <person name="Shi X."/>
            <person name="Liu H."/>
            <person name="Dong L."/>
            <person name="Sun H."/>
            <person name="Cao Y."/>
            <person name="Gao Q."/>
            <person name="Zheng S."/>
            <person name="Li Y."/>
            <person name="Yu Y."/>
            <person name="Du H."/>
            <person name="Qi M."/>
            <person name="Li Y."/>
            <person name="Yu H."/>
            <person name="Cui Y."/>
            <person name="Wang N."/>
            <person name="Chen C."/>
            <person name="Wu H."/>
            <person name="Zhao Y."/>
            <person name="Zhang J."/>
            <person name="Li Y."/>
            <person name="Zhou W."/>
            <person name="Zhang B."/>
            <person name="Hu W."/>
            <person name="Eijk M."/>
            <person name="Tang J."/>
            <person name="Witsenboer H."/>
            <person name="Zhao S."/>
            <person name="Li Z."/>
            <person name="Zhang A."/>
            <person name="Wang D."/>
            <person name="Liang C."/>
        </authorList>
    </citation>
    <scope>NUCLEOTIDE SEQUENCE [LARGE SCALE GENOMIC DNA]</scope>
    <source>
        <strain evidence="1">cv. G1812</strain>
    </source>
</reference>
<dbReference type="Proteomes" id="UP000015106">
    <property type="component" value="Chromosome 6"/>
</dbReference>